<protein>
    <submittedName>
        <fullName evidence="1">Uncharacterized protein</fullName>
    </submittedName>
</protein>
<evidence type="ECO:0000313" key="1">
    <source>
        <dbReference type="EMBL" id="MDL2410148.1"/>
    </source>
</evidence>
<name>A0ABT7KQD3_9HYPH</name>
<organism evidence="1 2">
    <name type="scientific">Rhizobium calliandrae</name>
    <dbReference type="NCBI Taxonomy" id="1312182"/>
    <lineage>
        <taxon>Bacteria</taxon>
        <taxon>Pseudomonadati</taxon>
        <taxon>Pseudomonadota</taxon>
        <taxon>Alphaproteobacteria</taxon>
        <taxon>Hyphomicrobiales</taxon>
        <taxon>Rhizobiaceae</taxon>
        <taxon>Rhizobium/Agrobacterium group</taxon>
        <taxon>Rhizobium</taxon>
    </lineage>
</organism>
<comment type="caution">
    <text evidence="1">The sequence shown here is derived from an EMBL/GenBank/DDBJ whole genome shotgun (WGS) entry which is preliminary data.</text>
</comment>
<dbReference type="Proteomes" id="UP001172630">
    <property type="component" value="Unassembled WGS sequence"/>
</dbReference>
<sequence>MADSDNNTTLSFVTRRKMPAGTAIAMGAWGTNAFASDKILGEAFSDPVLTLWHQWQDAHRLTESLCRQQQGLERQLAETVGFPCAIVRLSDGERVAAYSPEAIHDVLHLAPEEAAACAKAEAEFAAHKLRWDRADQEIGYSATVQAEREADERALDLLSAMAATSATSPAGVAAKLDAVLREGNIWEDGSEFPWPLIRSVLDDLARLGRHGADGCCCGGSKHGLDACDGSQ</sequence>
<accession>A0ABT7KQD3</accession>
<keyword evidence="2" id="KW-1185">Reference proteome</keyword>
<evidence type="ECO:0000313" key="2">
    <source>
        <dbReference type="Proteomes" id="UP001172630"/>
    </source>
</evidence>
<dbReference type="EMBL" id="JARFYN010000070">
    <property type="protein sequence ID" value="MDL2410148.1"/>
    <property type="molecule type" value="Genomic_DNA"/>
</dbReference>
<reference evidence="1" key="1">
    <citation type="submission" date="2023-06" db="EMBL/GenBank/DDBJ databases">
        <title>Phylogenetic Diversity of Rhizobium strains.</title>
        <authorList>
            <person name="Moura F.T."/>
            <person name="Helene L.C.F."/>
            <person name="Hungria M."/>
        </authorList>
    </citation>
    <scope>NUCLEOTIDE SEQUENCE</scope>
    <source>
        <strain evidence="1">CCGE524</strain>
    </source>
</reference>
<gene>
    <name evidence="1" type="ORF">PY650_31950</name>
</gene>
<proteinExistence type="predicted"/>
<dbReference type="RefSeq" id="WP_285883898.1">
    <property type="nucleotide sequence ID" value="NZ_JARFYN010000070.1"/>
</dbReference>